<reference evidence="1 2" key="1">
    <citation type="submission" date="2018-09" db="EMBL/GenBank/DDBJ databases">
        <title>Sphingomonas peninsula sp. nov., isolated from fildes peninsula, Antarctic soil.</title>
        <authorList>
            <person name="Yingchao G."/>
        </authorList>
    </citation>
    <scope>NUCLEOTIDE SEQUENCE [LARGE SCALE GENOMIC DNA]</scope>
    <source>
        <strain evidence="1 2">YZ-8</strain>
    </source>
</reference>
<dbReference type="RefSeq" id="WP_121153178.1">
    <property type="nucleotide sequence ID" value="NZ_CP032829.1"/>
</dbReference>
<sequence length="142" mass="15691">MNAITTTPAVTSRSFETAVQLAVDHANATGVETLLVFDHVFVEVLPGDTATTAAENFLAAEKLVIARLGNRPLLSESGRLVKLGDLIETMNDDHYTHVNKGSFGLVTNVRVENDSVYTITIRFSRRTVDFAREDFQTLRYVC</sequence>
<dbReference type="AlphaFoldDB" id="A0A494THX1"/>
<dbReference type="Proteomes" id="UP000276254">
    <property type="component" value="Chromosome"/>
</dbReference>
<proteinExistence type="predicted"/>
<evidence type="ECO:0000313" key="2">
    <source>
        <dbReference type="Proteomes" id="UP000276254"/>
    </source>
</evidence>
<dbReference type="EMBL" id="CP032829">
    <property type="protein sequence ID" value="AYJ86553.1"/>
    <property type="molecule type" value="Genomic_DNA"/>
</dbReference>
<protein>
    <submittedName>
        <fullName evidence="1">Uncharacterized protein</fullName>
    </submittedName>
</protein>
<gene>
    <name evidence="1" type="ORF">D3Y57_11955</name>
</gene>
<accession>A0A494THX1</accession>
<evidence type="ECO:0000313" key="1">
    <source>
        <dbReference type="EMBL" id="AYJ86553.1"/>
    </source>
</evidence>
<dbReference type="KEGG" id="spha:D3Y57_11955"/>
<organism evidence="1 2">
    <name type="scientific">Sphingomonas paeninsulae</name>
    <dbReference type="NCBI Taxonomy" id="2319844"/>
    <lineage>
        <taxon>Bacteria</taxon>
        <taxon>Pseudomonadati</taxon>
        <taxon>Pseudomonadota</taxon>
        <taxon>Alphaproteobacteria</taxon>
        <taxon>Sphingomonadales</taxon>
        <taxon>Sphingomonadaceae</taxon>
        <taxon>Sphingomonas</taxon>
    </lineage>
</organism>
<dbReference type="OrthoDB" id="7562558at2"/>
<keyword evidence="2" id="KW-1185">Reference proteome</keyword>
<name>A0A494THX1_SPHPE</name>